<reference evidence="2" key="1">
    <citation type="submission" date="2020-10" db="EMBL/GenBank/DDBJ databases">
        <title>Sequencing the genomes of 1000 actinobacteria strains.</title>
        <authorList>
            <person name="Klenk H.-P."/>
        </authorList>
    </citation>
    <scope>NUCLEOTIDE SEQUENCE</scope>
    <source>
        <strain evidence="2">DSM 46832</strain>
    </source>
</reference>
<keyword evidence="3" id="KW-1185">Reference proteome</keyword>
<feature type="domain" description="Cupin type-1" evidence="1">
    <location>
        <begin position="41"/>
        <end position="106"/>
    </location>
</feature>
<evidence type="ECO:0000259" key="1">
    <source>
        <dbReference type="Pfam" id="PF00190"/>
    </source>
</evidence>
<gene>
    <name evidence="2" type="ORF">H4W31_006860</name>
</gene>
<dbReference type="CDD" id="cd02208">
    <property type="entry name" value="cupin_RmlC-like"/>
    <property type="match status" value="1"/>
</dbReference>
<accession>A0A927R1C3</accession>
<organism evidence="2 3">
    <name type="scientific">Plantactinospora soyae</name>
    <dbReference type="NCBI Taxonomy" id="1544732"/>
    <lineage>
        <taxon>Bacteria</taxon>
        <taxon>Bacillati</taxon>
        <taxon>Actinomycetota</taxon>
        <taxon>Actinomycetes</taxon>
        <taxon>Micromonosporales</taxon>
        <taxon>Micromonosporaceae</taxon>
        <taxon>Plantactinospora</taxon>
    </lineage>
</organism>
<name>A0A927R1C3_9ACTN</name>
<evidence type="ECO:0000313" key="3">
    <source>
        <dbReference type="Proteomes" id="UP000649753"/>
    </source>
</evidence>
<dbReference type="AlphaFoldDB" id="A0A927R1C3"/>
<dbReference type="GO" id="GO:0016853">
    <property type="term" value="F:isomerase activity"/>
    <property type="evidence" value="ECO:0007669"/>
    <property type="project" value="UniProtKB-KW"/>
</dbReference>
<keyword evidence="2" id="KW-0413">Isomerase</keyword>
<proteinExistence type="predicted"/>
<dbReference type="InterPro" id="IPR011051">
    <property type="entry name" value="RmlC_Cupin_sf"/>
</dbReference>
<dbReference type="SUPFAM" id="SSF51182">
    <property type="entry name" value="RmlC-like cupins"/>
    <property type="match status" value="1"/>
</dbReference>
<evidence type="ECO:0000313" key="2">
    <source>
        <dbReference type="EMBL" id="MBE1491222.1"/>
    </source>
</evidence>
<dbReference type="Proteomes" id="UP000649753">
    <property type="component" value="Unassembled WGS sequence"/>
</dbReference>
<dbReference type="Gene3D" id="2.60.120.10">
    <property type="entry name" value="Jelly Rolls"/>
    <property type="match status" value="1"/>
</dbReference>
<protein>
    <submittedName>
        <fullName evidence="2">Mannose-6-phosphate isomerase-like protein (Cupin superfamily)</fullName>
    </submittedName>
</protein>
<comment type="caution">
    <text evidence="2">The sequence shown here is derived from an EMBL/GenBank/DDBJ whole genome shotgun (WGS) entry which is preliminary data.</text>
</comment>
<dbReference type="InterPro" id="IPR006045">
    <property type="entry name" value="Cupin_1"/>
</dbReference>
<dbReference type="RefSeq" id="WP_318783556.1">
    <property type="nucleotide sequence ID" value="NZ_JADBEB010000001.1"/>
</dbReference>
<dbReference type="InterPro" id="IPR014710">
    <property type="entry name" value="RmlC-like_jellyroll"/>
</dbReference>
<dbReference type="Pfam" id="PF00190">
    <property type="entry name" value="Cupin_1"/>
    <property type="match status" value="1"/>
</dbReference>
<dbReference type="EMBL" id="JADBEB010000001">
    <property type="protein sequence ID" value="MBE1491222.1"/>
    <property type="molecule type" value="Genomic_DNA"/>
</dbReference>
<sequence>MTGGGAAATGPDGMPPFPGAVGISGLQVYPWQTDDGLHGGSPHVHLCCAECYVVVAGRGRLQTLTPQGFDESTLTQGDVVWFTPGTIHRAVNDDGALQVVVVMQNSGLPEAGDAVLTVPPAHLVDLPTYRRAVALTGPDGSGPPSAERARARRDLAIEGFTELRRRFQAGDTAALDEFYAAATALAGPQLDAWQARWEEGPVAVSRQTGQQIDALRRGDHRHLAAAAVSRIPRPDQTTLGMCGFLTAYDPSRAERG</sequence>